<reference evidence="7 8" key="1">
    <citation type="submission" date="2019-04" db="EMBL/GenBank/DDBJ databases">
        <title>Shimia ponticola sp. nov., isolated from seawater.</title>
        <authorList>
            <person name="Kim Y.-O."/>
            <person name="Yoon J.-H."/>
        </authorList>
    </citation>
    <scope>NUCLEOTIDE SEQUENCE [LARGE SCALE GENOMIC DNA]</scope>
    <source>
        <strain evidence="7 8">MYP11</strain>
    </source>
</reference>
<protein>
    <recommendedName>
        <fullName evidence="6">RDD domain-containing protein</fullName>
    </recommendedName>
</protein>
<dbReference type="EMBL" id="SRKY01000002">
    <property type="protein sequence ID" value="THH37130.1"/>
    <property type="molecule type" value="Genomic_DNA"/>
</dbReference>
<sequence>MITSPPRRALAFAVDWVLANMICGLALPVVFALSADPMRVSFVLAPILTAAAMLMLALLNHGNTPGKRWLKLAVSGAGASSAGRSGALAGCCWPAYTRWPMSRFWARAPTC</sequence>
<dbReference type="Pfam" id="PF06271">
    <property type="entry name" value="RDD"/>
    <property type="match status" value="1"/>
</dbReference>
<evidence type="ECO:0000313" key="7">
    <source>
        <dbReference type="EMBL" id="THH37130.1"/>
    </source>
</evidence>
<name>A0A4S4NLS0_9RHOB</name>
<evidence type="ECO:0000256" key="2">
    <source>
        <dbReference type="ARBA" id="ARBA00022692"/>
    </source>
</evidence>
<evidence type="ECO:0000259" key="6">
    <source>
        <dbReference type="Pfam" id="PF06271"/>
    </source>
</evidence>
<comment type="subcellular location">
    <subcellularLocation>
        <location evidence="1">Membrane</location>
        <topology evidence="1">Multi-pass membrane protein</topology>
    </subcellularLocation>
</comment>
<evidence type="ECO:0000256" key="5">
    <source>
        <dbReference type="SAM" id="Phobius"/>
    </source>
</evidence>
<keyword evidence="4 5" id="KW-0472">Membrane</keyword>
<comment type="caution">
    <text evidence="7">The sequence shown here is derived from an EMBL/GenBank/DDBJ whole genome shotgun (WGS) entry which is preliminary data.</text>
</comment>
<keyword evidence="8" id="KW-1185">Reference proteome</keyword>
<dbReference type="RefSeq" id="WP_136462729.1">
    <property type="nucleotide sequence ID" value="NZ_SRKY01000002.1"/>
</dbReference>
<evidence type="ECO:0000256" key="1">
    <source>
        <dbReference type="ARBA" id="ARBA00004141"/>
    </source>
</evidence>
<dbReference type="AlphaFoldDB" id="A0A4S4NLS0"/>
<evidence type="ECO:0000313" key="8">
    <source>
        <dbReference type="Proteomes" id="UP000306602"/>
    </source>
</evidence>
<organism evidence="7 8">
    <name type="scientific">Aliishimia ponticola</name>
    <dbReference type="NCBI Taxonomy" id="2499833"/>
    <lineage>
        <taxon>Bacteria</taxon>
        <taxon>Pseudomonadati</taxon>
        <taxon>Pseudomonadota</taxon>
        <taxon>Alphaproteobacteria</taxon>
        <taxon>Rhodobacterales</taxon>
        <taxon>Paracoccaceae</taxon>
        <taxon>Aliishimia</taxon>
    </lineage>
</organism>
<gene>
    <name evidence="7" type="ORF">E4Z66_09365</name>
</gene>
<dbReference type="GO" id="GO:0016020">
    <property type="term" value="C:membrane"/>
    <property type="evidence" value="ECO:0007669"/>
    <property type="project" value="UniProtKB-SubCell"/>
</dbReference>
<feature type="domain" description="RDD" evidence="6">
    <location>
        <begin position="5"/>
        <end position="76"/>
    </location>
</feature>
<keyword evidence="2 5" id="KW-0812">Transmembrane</keyword>
<dbReference type="Proteomes" id="UP000306602">
    <property type="component" value="Unassembled WGS sequence"/>
</dbReference>
<keyword evidence="3 5" id="KW-1133">Transmembrane helix</keyword>
<evidence type="ECO:0000256" key="4">
    <source>
        <dbReference type="ARBA" id="ARBA00023136"/>
    </source>
</evidence>
<dbReference type="InterPro" id="IPR010432">
    <property type="entry name" value="RDD"/>
</dbReference>
<accession>A0A4S4NLS0</accession>
<proteinExistence type="predicted"/>
<evidence type="ECO:0000256" key="3">
    <source>
        <dbReference type="ARBA" id="ARBA00022989"/>
    </source>
</evidence>
<feature type="transmembrane region" description="Helical" evidence="5">
    <location>
        <begin position="12"/>
        <end position="34"/>
    </location>
</feature>
<feature type="transmembrane region" description="Helical" evidence="5">
    <location>
        <begin position="40"/>
        <end position="59"/>
    </location>
</feature>